<accession>A0A6J4NXV7</accession>
<evidence type="ECO:0000256" key="2">
    <source>
        <dbReference type="ARBA" id="ARBA00022679"/>
    </source>
</evidence>
<dbReference type="GO" id="GO:0009103">
    <property type="term" value="P:lipopolysaccharide biosynthetic process"/>
    <property type="evidence" value="ECO:0007669"/>
    <property type="project" value="TreeGrafter"/>
</dbReference>
<dbReference type="AlphaFoldDB" id="A0A6J4NXV7"/>
<keyword evidence="2" id="KW-0808">Transferase</keyword>
<keyword evidence="1" id="KW-0328">Glycosyltransferase</keyword>
<name>A0A6J4NXV7_9ACTN</name>
<proteinExistence type="predicted"/>
<dbReference type="Pfam" id="PF13439">
    <property type="entry name" value="Glyco_transf_4"/>
    <property type="match status" value="1"/>
</dbReference>
<dbReference type="SUPFAM" id="SSF53756">
    <property type="entry name" value="UDP-Glycosyltransferase/glycogen phosphorylase"/>
    <property type="match status" value="1"/>
</dbReference>
<evidence type="ECO:0000256" key="1">
    <source>
        <dbReference type="ARBA" id="ARBA00022676"/>
    </source>
</evidence>
<dbReference type="Pfam" id="PF13692">
    <property type="entry name" value="Glyco_trans_1_4"/>
    <property type="match status" value="1"/>
</dbReference>
<feature type="domain" description="Glycosyltransferase subfamily 4-like N-terminal" evidence="3">
    <location>
        <begin position="49"/>
        <end position="149"/>
    </location>
</feature>
<dbReference type="GO" id="GO:0016757">
    <property type="term" value="F:glycosyltransferase activity"/>
    <property type="evidence" value="ECO:0007669"/>
    <property type="project" value="UniProtKB-KW"/>
</dbReference>
<dbReference type="EMBL" id="CADCUV010000046">
    <property type="protein sequence ID" value="CAA9398599.1"/>
    <property type="molecule type" value="Genomic_DNA"/>
</dbReference>
<reference evidence="4" key="1">
    <citation type="submission" date="2020-02" db="EMBL/GenBank/DDBJ databases">
        <authorList>
            <person name="Meier V. D."/>
        </authorList>
    </citation>
    <scope>NUCLEOTIDE SEQUENCE</scope>
    <source>
        <strain evidence="4">AVDCRST_MAG22</strain>
    </source>
</reference>
<evidence type="ECO:0000313" key="4">
    <source>
        <dbReference type="EMBL" id="CAA9398599.1"/>
    </source>
</evidence>
<dbReference type="Gene3D" id="3.40.50.2000">
    <property type="entry name" value="Glycogen Phosphorylase B"/>
    <property type="match status" value="2"/>
</dbReference>
<evidence type="ECO:0000259" key="3">
    <source>
        <dbReference type="Pfam" id="PF13439"/>
    </source>
</evidence>
<dbReference type="CDD" id="cd03801">
    <property type="entry name" value="GT4_PimA-like"/>
    <property type="match status" value="1"/>
</dbReference>
<organism evidence="4">
    <name type="scientific">uncultured Rubrobacteraceae bacterium</name>
    <dbReference type="NCBI Taxonomy" id="349277"/>
    <lineage>
        <taxon>Bacteria</taxon>
        <taxon>Bacillati</taxon>
        <taxon>Actinomycetota</taxon>
        <taxon>Rubrobacteria</taxon>
        <taxon>Rubrobacterales</taxon>
        <taxon>Rubrobacteraceae</taxon>
        <taxon>environmental samples</taxon>
    </lineage>
</organism>
<sequence>MRVAFVTVGDTDRLTGGYLYNRRLLDGLRENGVRVEEVVPCGADPAEQAAPGLSGVLEPARFDVVVVDALARIVVAPHLDGWRSLRPVVALVHELPGVADPSAAGRELPFETHLFLSDRLVAVSRHGRKVLLDRGVPAGRVAVVPPGFDGLERRTGGPRGGEISRVLCVAQWIPRKGVLELVRAWRAGDRFGAGLDLVGETDADASYAARVREAVAGDPSITAHGPVTDATLAGLYASADLFALPSRYEGYGIVFAEALSFGLPVLACSVGPVPALVGEEAAVLVPPGDKDALFGALGRLLSDAGLREKMSAAALRRAAGLPRWGDTAKDFLGVLRDVAERRGR</sequence>
<dbReference type="PANTHER" id="PTHR46401">
    <property type="entry name" value="GLYCOSYLTRANSFERASE WBBK-RELATED"/>
    <property type="match status" value="1"/>
</dbReference>
<dbReference type="InterPro" id="IPR028098">
    <property type="entry name" value="Glyco_trans_4-like_N"/>
</dbReference>
<protein>
    <recommendedName>
        <fullName evidence="3">Glycosyltransferase subfamily 4-like N-terminal domain-containing protein</fullName>
    </recommendedName>
</protein>
<gene>
    <name evidence="4" type="ORF">AVDCRST_MAG22-1266</name>
</gene>
<dbReference type="PANTHER" id="PTHR46401:SF2">
    <property type="entry name" value="GLYCOSYLTRANSFERASE WBBK-RELATED"/>
    <property type="match status" value="1"/>
</dbReference>